<protein>
    <submittedName>
        <fullName evidence="1">Uncharacterized protein</fullName>
    </submittedName>
</protein>
<keyword evidence="2" id="KW-1185">Reference proteome</keyword>
<organism evidence="1 2">
    <name type="scientific">Nitratireductor aquibiodomus</name>
    <dbReference type="NCBI Taxonomy" id="204799"/>
    <lineage>
        <taxon>Bacteria</taxon>
        <taxon>Pseudomonadati</taxon>
        <taxon>Pseudomonadota</taxon>
        <taxon>Alphaproteobacteria</taxon>
        <taxon>Hyphomicrobiales</taxon>
        <taxon>Phyllobacteriaceae</taxon>
        <taxon>Nitratireductor</taxon>
    </lineage>
</organism>
<dbReference type="Proteomes" id="UP000199064">
    <property type="component" value="Unassembled WGS sequence"/>
</dbReference>
<gene>
    <name evidence="1" type="ORF">SAMN05216452_3240</name>
</gene>
<proteinExistence type="predicted"/>
<evidence type="ECO:0000313" key="2">
    <source>
        <dbReference type="Proteomes" id="UP000199064"/>
    </source>
</evidence>
<dbReference type="AlphaFoldDB" id="A0A1H4MDL7"/>
<reference evidence="2" key="1">
    <citation type="submission" date="2016-10" db="EMBL/GenBank/DDBJ databases">
        <authorList>
            <person name="Varghese N."/>
            <person name="Submissions S."/>
        </authorList>
    </citation>
    <scope>NUCLEOTIDE SEQUENCE [LARGE SCALE GENOMIC DNA]</scope>
    <source>
        <strain evidence="2">ES.061</strain>
    </source>
</reference>
<evidence type="ECO:0000313" key="1">
    <source>
        <dbReference type="EMBL" id="SEB80432.1"/>
    </source>
</evidence>
<sequence>MSDMMHLSPIDDFASHHAFEAEELERYRGKYLRVERLRSKVQAAKRAAAESLARANDAPEPHDGSNTIFVALFDAHCRDREALFETMRELDEACGELHVMAGGMQAAEGFSRRNSAHLEGQTGTNEWI</sequence>
<dbReference type="EMBL" id="FNSL01000001">
    <property type="protein sequence ID" value="SEB80432.1"/>
    <property type="molecule type" value="Genomic_DNA"/>
</dbReference>
<name>A0A1H4MDL7_9HYPH</name>
<accession>A0A1H4MDL7</accession>